<sequence>MNRTNLIIKITSTPERRSFDNDLLCAEFVAKFYQYRKNKYTYCKVSVWGDLASDTLAKYNKNDFLFIEGYLSLQKSSKEELNQNISIGITVSKIYPYALTGPKKKK</sequence>
<name>A0A8F5J952_9STRA</name>
<proteinExistence type="predicted"/>
<dbReference type="Pfam" id="PF00436">
    <property type="entry name" value="SSB"/>
    <property type="match status" value="1"/>
</dbReference>
<dbReference type="AlphaFoldDB" id="A0A8F5J952"/>
<evidence type="ECO:0000256" key="2">
    <source>
        <dbReference type="PROSITE-ProRule" id="PRU00252"/>
    </source>
</evidence>
<accession>A0A8F5J952</accession>
<dbReference type="Gene3D" id="2.40.50.140">
    <property type="entry name" value="Nucleic acid-binding proteins"/>
    <property type="match status" value="1"/>
</dbReference>
<evidence type="ECO:0000256" key="1">
    <source>
        <dbReference type="ARBA" id="ARBA00023125"/>
    </source>
</evidence>
<dbReference type="InterPro" id="IPR012340">
    <property type="entry name" value="NA-bd_OB-fold"/>
</dbReference>
<evidence type="ECO:0008006" key="4">
    <source>
        <dbReference type="Google" id="ProtNLM"/>
    </source>
</evidence>
<keyword evidence="3" id="KW-0150">Chloroplast</keyword>
<organism evidence="3">
    <name type="scientific">Chaetoceros costatus</name>
    <dbReference type="NCBI Taxonomy" id="426630"/>
    <lineage>
        <taxon>Eukaryota</taxon>
        <taxon>Sar</taxon>
        <taxon>Stramenopiles</taxon>
        <taxon>Ochrophyta</taxon>
        <taxon>Bacillariophyta</taxon>
        <taxon>Coscinodiscophyceae</taxon>
        <taxon>Chaetocerotophycidae</taxon>
        <taxon>Chaetocerotales</taxon>
        <taxon>Chaetocerotaceae</taxon>
        <taxon>Chaetoceros</taxon>
    </lineage>
</organism>
<dbReference type="InterPro" id="IPR000424">
    <property type="entry name" value="Primosome_PriB/ssb"/>
</dbReference>
<reference evidence="3" key="1">
    <citation type="submission" date="2021-03" db="EMBL/GenBank/DDBJ databases">
        <authorList>
            <person name="Xu Q."/>
            <person name="Chen N."/>
        </authorList>
    </citation>
    <scope>NUCLEOTIDE SEQUENCE</scope>
</reference>
<dbReference type="PROSITE" id="PS50935">
    <property type="entry name" value="SSB"/>
    <property type="match status" value="1"/>
</dbReference>
<geneLocation type="chloroplast" evidence="3"/>
<dbReference type="SUPFAM" id="SSF50249">
    <property type="entry name" value="Nucleic acid-binding proteins"/>
    <property type="match status" value="1"/>
</dbReference>
<evidence type="ECO:0000313" key="3">
    <source>
        <dbReference type="EMBL" id="QXM17414.1"/>
    </source>
</evidence>
<gene>
    <name evidence="3" type="primary">ycf41</name>
</gene>
<protein>
    <recommendedName>
        <fullName evidence="4">Single-stranded DNA-binding protein</fullName>
    </recommendedName>
</protein>
<dbReference type="GO" id="GO:0003697">
    <property type="term" value="F:single-stranded DNA binding"/>
    <property type="evidence" value="ECO:0007669"/>
    <property type="project" value="InterPro"/>
</dbReference>
<keyword evidence="1 2" id="KW-0238">DNA-binding</keyword>
<keyword evidence="3" id="KW-0934">Plastid</keyword>
<dbReference type="EMBL" id="MW845775">
    <property type="protein sequence ID" value="QXM17414.1"/>
    <property type="molecule type" value="Genomic_DNA"/>
</dbReference>